<reference evidence="1" key="1">
    <citation type="submission" date="2013-11" db="EMBL/GenBank/DDBJ databases">
        <title>Comparative genomics of Ignicoccus.</title>
        <authorList>
            <person name="Podar M."/>
        </authorList>
    </citation>
    <scope>NUCLEOTIDE SEQUENCE</scope>
    <source>
        <strain evidence="1">DSM 13166</strain>
    </source>
</reference>
<name>A0A977KCJ5_9CREN</name>
<sequence>MRCFCGKEAFYLQRSSGDPLCPKHLIRRLERQVAKEASRLGILECKEITITYNDYNKPEALLVYNSLKERAKRRSCPPPRLAEEGEWHPLSAEKVLYLLFKAFYLGELDPLLDPKEAKNPAYVILPRDLMAYSYVKKISPPKPFGEGPLWELALKVATEQPTETYNSFKLIGKVKEMWG</sequence>
<proteinExistence type="predicted"/>
<dbReference type="EMBL" id="CP006868">
    <property type="protein sequence ID" value="UXD22633.1"/>
    <property type="molecule type" value="Genomic_DNA"/>
</dbReference>
<evidence type="ECO:0000313" key="2">
    <source>
        <dbReference type="Proteomes" id="UP001063698"/>
    </source>
</evidence>
<dbReference type="KEGG" id="ipc:IPA_06860"/>
<dbReference type="AlphaFoldDB" id="A0A977KCJ5"/>
<accession>A0A977KCJ5</accession>
<organism evidence="1 2">
    <name type="scientific">Ignicoccus pacificus DSM 13166</name>
    <dbReference type="NCBI Taxonomy" id="940294"/>
    <lineage>
        <taxon>Archaea</taxon>
        <taxon>Thermoproteota</taxon>
        <taxon>Thermoprotei</taxon>
        <taxon>Desulfurococcales</taxon>
        <taxon>Desulfurococcaceae</taxon>
        <taxon>Ignicoccus</taxon>
    </lineage>
</organism>
<evidence type="ECO:0000313" key="1">
    <source>
        <dbReference type="EMBL" id="UXD22633.1"/>
    </source>
</evidence>
<protein>
    <submittedName>
        <fullName evidence="1">Uncharacterized protein</fullName>
    </submittedName>
</protein>
<dbReference type="Proteomes" id="UP001063698">
    <property type="component" value="Chromosome"/>
</dbReference>
<gene>
    <name evidence="1" type="ORF">IPA_06860</name>
</gene>
<keyword evidence="2" id="KW-1185">Reference proteome</keyword>